<comment type="caution">
    <text evidence="1">The sequence shown here is derived from an EMBL/GenBank/DDBJ whole genome shotgun (WGS) entry which is preliminary data.</text>
</comment>
<reference evidence="1 2" key="2">
    <citation type="journal article" date="2022" name="Mol. Ecol. Resour.">
        <title>The genomes of chicory, endive, great burdock and yacon provide insights into Asteraceae paleo-polyploidization history and plant inulin production.</title>
        <authorList>
            <person name="Fan W."/>
            <person name="Wang S."/>
            <person name="Wang H."/>
            <person name="Wang A."/>
            <person name="Jiang F."/>
            <person name="Liu H."/>
            <person name="Zhao H."/>
            <person name="Xu D."/>
            <person name="Zhang Y."/>
        </authorList>
    </citation>
    <scope>NUCLEOTIDE SEQUENCE [LARGE SCALE GENOMIC DNA]</scope>
    <source>
        <strain evidence="2">cv. Niubang</strain>
    </source>
</reference>
<sequence>MEEVTGDGGMIGMRDTTEMLNSGGNVRPPMGETTAFMMSGSFKEGVGGGRGSGTGSRRRFSVRPSLDADEFMNLLHGSDPVKLELNRLENEVRDKDRELGEAQAEIKALRLSERLREKAVEELTEELSKVDEKLKLTESLLESKNLEIKKINDEKKASMAAQFAAEATLRRVHAAQKDDDMPPIEAILAPLEAELKLARQEIAKLQDDKKALDRLTKSKEAALLEAERTVQVALAKASMVDDLQNKNQELMKQIEICQEENKIMDKMHRQKVAEVEKLTQTVRELEEAVLAGGAAANAVRDYQRKVQEMNEERKTLDRELARAKVTANRVATVVANEWKDSNDKVMPVKQWLEERRFLQGEMQHLRDKLAITERAARSEAQLKEKYQLRLRVLEDTLRSPNPISRSGSSDGKSMSNGPSRRQSLGGADNFSKLTSNGFLPKRSPSFQIRSTLSAGSSSVLRHAKGTSKSFDGGTRSLDRGKLNLNGGNSPTFNFAQSCEGTKDIETSNSSWKGNPDEKPSDFPGTETEDTVPGLLYDLLQKEVIALRKAGHEKDQSLKDKDDAIEMLAKKVDTLTKAMEVEAKKMRREVAAMEKEVAAMRVDKEQDNRAKRFGNAKGSMNSSQINPARNVARGGLTRNTQ</sequence>
<keyword evidence="2" id="KW-1185">Reference proteome</keyword>
<organism evidence="1 2">
    <name type="scientific">Arctium lappa</name>
    <name type="common">Greater burdock</name>
    <name type="synonym">Lappa major</name>
    <dbReference type="NCBI Taxonomy" id="4217"/>
    <lineage>
        <taxon>Eukaryota</taxon>
        <taxon>Viridiplantae</taxon>
        <taxon>Streptophyta</taxon>
        <taxon>Embryophyta</taxon>
        <taxon>Tracheophyta</taxon>
        <taxon>Spermatophyta</taxon>
        <taxon>Magnoliopsida</taxon>
        <taxon>eudicotyledons</taxon>
        <taxon>Gunneridae</taxon>
        <taxon>Pentapetalae</taxon>
        <taxon>asterids</taxon>
        <taxon>campanulids</taxon>
        <taxon>Asterales</taxon>
        <taxon>Asteraceae</taxon>
        <taxon>Carduoideae</taxon>
        <taxon>Cardueae</taxon>
        <taxon>Arctiinae</taxon>
        <taxon>Arctium</taxon>
    </lineage>
</organism>
<gene>
    <name evidence="1" type="ORF">L6452_13550</name>
</gene>
<reference evidence="2" key="1">
    <citation type="journal article" date="2022" name="Mol. Ecol. Resour.">
        <title>The genomes of chicory, endive, great burdock and yacon provide insights into Asteraceae palaeo-polyploidization history and plant inulin production.</title>
        <authorList>
            <person name="Fan W."/>
            <person name="Wang S."/>
            <person name="Wang H."/>
            <person name="Wang A."/>
            <person name="Jiang F."/>
            <person name="Liu H."/>
            <person name="Zhao H."/>
            <person name="Xu D."/>
            <person name="Zhang Y."/>
        </authorList>
    </citation>
    <scope>NUCLEOTIDE SEQUENCE [LARGE SCALE GENOMIC DNA]</scope>
    <source>
        <strain evidence="2">cv. Niubang</strain>
    </source>
</reference>
<proteinExistence type="predicted"/>
<accession>A0ACB9CIL3</accession>
<protein>
    <submittedName>
        <fullName evidence="1">Uncharacterized protein</fullName>
    </submittedName>
</protein>
<evidence type="ECO:0000313" key="1">
    <source>
        <dbReference type="EMBL" id="KAI3734089.1"/>
    </source>
</evidence>
<name>A0ACB9CIL3_ARCLA</name>
<dbReference type="EMBL" id="CM042050">
    <property type="protein sequence ID" value="KAI3734089.1"/>
    <property type="molecule type" value="Genomic_DNA"/>
</dbReference>
<evidence type="ECO:0000313" key="2">
    <source>
        <dbReference type="Proteomes" id="UP001055879"/>
    </source>
</evidence>
<dbReference type="Proteomes" id="UP001055879">
    <property type="component" value="Linkage Group LG04"/>
</dbReference>